<accession>A0A2R6C1Z6</accession>
<comment type="caution">
    <text evidence="1">The sequence shown here is derived from an EMBL/GenBank/DDBJ whole genome shotgun (WGS) entry which is preliminary data.</text>
</comment>
<name>A0A2R6C1Z6_9ARCH</name>
<dbReference type="Proteomes" id="UP000241886">
    <property type="component" value="Unassembled WGS sequence"/>
</dbReference>
<evidence type="ECO:0000313" key="1">
    <source>
        <dbReference type="EMBL" id="PSO04920.1"/>
    </source>
</evidence>
<evidence type="ECO:0000313" key="2">
    <source>
        <dbReference type="Proteomes" id="UP000241886"/>
    </source>
</evidence>
<reference evidence="1 2" key="1">
    <citation type="submission" date="2017-04" db="EMBL/GenBank/DDBJ databases">
        <title>Novel microbial lineages endemic to geothermal iron-oxide mats fill important gaps in the evolutionary history of Archaea.</title>
        <authorList>
            <person name="Jay Z.J."/>
            <person name="Beam J.P."/>
            <person name="Dlakic M."/>
            <person name="Rusch D.B."/>
            <person name="Kozubal M.A."/>
            <person name="Inskeep W.P."/>
        </authorList>
    </citation>
    <scope>NUCLEOTIDE SEQUENCE [LARGE SCALE GENOMIC DNA]</scope>
    <source>
        <strain evidence="1">ECH_B_SAG-G16</strain>
    </source>
</reference>
<protein>
    <submittedName>
        <fullName evidence="1">Uncharacterized protein</fullName>
    </submittedName>
</protein>
<sequence>MSFKKIAFVLFLWGCLQSRYLLQTVQAGGRPKPLKVFPPDPEGCWLYNVTQNTWTPLNCTAYSLAITSPLTSLTQTMDCSGDLGHCFLYFVANQGSAGVYGISANDLLPTSLSTTQYTNPFASFWVGVEPINQESLVQSGIVYGAGVSSSTPRMFDEFVGNFTWDGLNCDTQFCGILAYVNPGDTVIPYDYWTQYPNGTTYWFATVYDYNTGGDLVISIPASTVGEMYYGYVVFEGYGLTSMSMLPSSPISAQGIELYSKDGFGSSPSSGQFGCSYSESFFSCGSGSITMTISYSQPNVGWSW</sequence>
<gene>
    <name evidence="1" type="ORF">B9Q13_03345</name>
</gene>
<proteinExistence type="predicted"/>
<dbReference type="AlphaFoldDB" id="A0A2R6C1Z6"/>
<dbReference type="EMBL" id="NEXO01000046">
    <property type="protein sequence ID" value="PSO04920.1"/>
    <property type="molecule type" value="Genomic_DNA"/>
</dbReference>
<organism evidence="1 2">
    <name type="scientific">Candidatus Marsarchaeota G2 archaeon ECH_B_SAG-G16</name>
    <dbReference type="NCBI Taxonomy" id="1978167"/>
    <lineage>
        <taxon>Archaea</taxon>
        <taxon>Candidatus Marsarchaeota</taxon>
        <taxon>Candidatus Marsarchaeota group 2</taxon>
    </lineage>
</organism>